<accession>A0A2G9R3Z8</accession>
<dbReference type="EMBL" id="KV996183">
    <property type="protein sequence ID" value="PIO22582.1"/>
    <property type="molecule type" value="Genomic_DNA"/>
</dbReference>
<sequence>MVSSSIVSGSHLLTRKWRHSLQELDLTGHGYLEEDLAEALLNLCKESGAGSDTLRNDTLQSLNLSGTRATPHAVRDVLLSCQSLTHLDLSSCRNIPRGLDRVYHGREDIEGCLTDLTQKLQEAEEQ</sequence>
<keyword evidence="2" id="KW-1185">Reference proteome</keyword>
<dbReference type="Gene3D" id="3.80.10.10">
    <property type="entry name" value="Ribonuclease Inhibitor"/>
    <property type="match status" value="1"/>
</dbReference>
<dbReference type="OrthoDB" id="3134645at2759"/>
<protein>
    <submittedName>
        <fullName evidence="1">Uncharacterized protein</fullName>
    </submittedName>
</protein>
<reference evidence="2" key="1">
    <citation type="journal article" date="2017" name="Nat. Commun.">
        <title>The North American bullfrog draft genome provides insight into hormonal regulation of long noncoding RNA.</title>
        <authorList>
            <person name="Hammond S.A."/>
            <person name="Warren R.L."/>
            <person name="Vandervalk B.P."/>
            <person name="Kucuk E."/>
            <person name="Khan H."/>
            <person name="Gibb E.A."/>
            <person name="Pandoh P."/>
            <person name="Kirk H."/>
            <person name="Zhao Y."/>
            <person name="Jones M."/>
            <person name="Mungall A.J."/>
            <person name="Coope R."/>
            <person name="Pleasance S."/>
            <person name="Moore R.A."/>
            <person name="Holt R.A."/>
            <person name="Round J.M."/>
            <person name="Ohora S."/>
            <person name="Walle B.V."/>
            <person name="Veldhoen N."/>
            <person name="Helbing C.C."/>
            <person name="Birol I."/>
        </authorList>
    </citation>
    <scope>NUCLEOTIDE SEQUENCE [LARGE SCALE GENOMIC DNA]</scope>
</reference>
<dbReference type="Proteomes" id="UP000228934">
    <property type="component" value="Unassembled WGS sequence"/>
</dbReference>
<evidence type="ECO:0000313" key="2">
    <source>
        <dbReference type="Proteomes" id="UP000228934"/>
    </source>
</evidence>
<dbReference type="SUPFAM" id="SSF52047">
    <property type="entry name" value="RNI-like"/>
    <property type="match status" value="1"/>
</dbReference>
<dbReference type="AlphaFoldDB" id="A0A2G9R3Z8"/>
<gene>
    <name evidence="1" type="ORF">AB205_0187340</name>
</gene>
<name>A0A2G9R3Z8_AQUCT</name>
<dbReference type="InterPro" id="IPR032675">
    <property type="entry name" value="LRR_dom_sf"/>
</dbReference>
<evidence type="ECO:0000313" key="1">
    <source>
        <dbReference type="EMBL" id="PIO22582.1"/>
    </source>
</evidence>
<proteinExistence type="predicted"/>
<organism evidence="1 2">
    <name type="scientific">Aquarana catesbeiana</name>
    <name type="common">American bullfrog</name>
    <name type="synonym">Rana catesbeiana</name>
    <dbReference type="NCBI Taxonomy" id="8400"/>
    <lineage>
        <taxon>Eukaryota</taxon>
        <taxon>Metazoa</taxon>
        <taxon>Chordata</taxon>
        <taxon>Craniata</taxon>
        <taxon>Vertebrata</taxon>
        <taxon>Euteleostomi</taxon>
        <taxon>Amphibia</taxon>
        <taxon>Batrachia</taxon>
        <taxon>Anura</taxon>
        <taxon>Neobatrachia</taxon>
        <taxon>Ranoidea</taxon>
        <taxon>Ranidae</taxon>
        <taxon>Aquarana</taxon>
    </lineage>
</organism>